<protein>
    <submittedName>
        <fullName evidence="2">Uncharacterized protein</fullName>
    </submittedName>
</protein>
<dbReference type="RefSeq" id="WP_015788979.1">
    <property type="nucleotide sequence ID" value="NC_013158.1"/>
</dbReference>
<evidence type="ECO:0000313" key="3">
    <source>
        <dbReference type="Proteomes" id="UP000002071"/>
    </source>
</evidence>
<dbReference type="GeneID" id="8383504"/>
<gene>
    <name evidence="2" type="ordered locus">Huta_1229</name>
</gene>
<feature type="compositionally biased region" description="Low complexity" evidence="1">
    <location>
        <begin position="69"/>
        <end position="80"/>
    </location>
</feature>
<sequence length="188" mass="19688">MSQDESGDDEGGRSGPGSNLSRRELVASGAVTWATVGLAGCSYITDPGPEDSDEQTDTGGETTPGGDGNTTVTNETTTTESGGGGGCASFGRFLSGMDVAMNVDVFDQQSGEHLDSSAVDGVKVEFPDADFDPLELDWSGPHEEFTDEQWGGKLSTADAEPGTYRYEIVVEGDRVGGEERISDQFKIV</sequence>
<evidence type="ECO:0000313" key="2">
    <source>
        <dbReference type="EMBL" id="ACV11405.1"/>
    </source>
</evidence>
<feature type="region of interest" description="Disordered" evidence="1">
    <location>
        <begin position="1"/>
        <end position="23"/>
    </location>
</feature>
<proteinExistence type="predicted"/>
<dbReference type="Proteomes" id="UP000002071">
    <property type="component" value="Chromosome"/>
</dbReference>
<dbReference type="HOGENOM" id="CLU_1438093_0_0_2"/>
<dbReference type="OrthoDB" id="241302at2157"/>
<feature type="region of interest" description="Disordered" evidence="1">
    <location>
        <begin position="40"/>
        <end position="86"/>
    </location>
</feature>
<dbReference type="eggNOG" id="ENOG502N668">
    <property type="taxonomic scope" value="Archaea"/>
</dbReference>
<name>C7NMU2_HALUD</name>
<reference evidence="2 3" key="1">
    <citation type="journal article" date="2009" name="Stand. Genomic Sci.">
        <title>Complete genome sequence of Halorhabdus utahensis type strain (AX-2).</title>
        <authorList>
            <person name="Anderson I."/>
            <person name="Tindall B.J."/>
            <person name="Pomrenke H."/>
            <person name="Goker M."/>
            <person name="Lapidus A."/>
            <person name="Nolan M."/>
            <person name="Copeland A."/>
            <person name="Glavina Del Rio T."/>
            <person name="Chen F."/>
            <person name="Tice H."/>
            <person name="Cheng J.F."/>
            <person name="Lucas S."/>
            <person name="Chertkov O."/>
            <person name="Bruce D."/>
            <person name="Brettin T."/>
            <person name="Detter J.C."/>
            <person name="Han C."/>
            <person name="Goodwin L."/>
            <person name="Land M."/>
            <person name="Hauser L."/>
            <person name="Chang Y.J."/>
            <person name="Jeffries C.D."/>
            <person name="Pitluck S."/>
            <person name="Pati A."/>
            <person name="Mavromatis K."/>
            <person name="Ivanova N."/>
            <person name="Ovchinnikova G."/>
            <person name="Chen A."/>
            <person name="Palaniappan K."/>
            <person name="Chain P."/>
            <person name="Rohde M."/>
            <person name="Bristow J."/>
            <person name="Eisen J.A."/>
            <person name="Markowitz V."/>
            <person name="Hugenholtz P."/>
            <person name="Kyrpides N.C."/>
            <person name="Klenk H.P."/>
        </authorList>
    </citation>
    <scope>NUCLEOTIDE SEQUENCE [LARGE SCALE GENOMIC DNA]</scope>
    <source>
        <strain evidence="3">DSM 12940 / JCM 11049 / AX-2</strain>
    </source>
</reference>
<evidence type="ECO:0000256" key="1">
    <source>
        <dbReference type="SAM" id="MobiDB-lite"/>
    </source>
</evidence>
<dbReference type="AlphaFoldDB" id="C7NMU2"/>
<organism evidence="2 3">
    <name type="scientific">Halorhabdus utahensis (strain DSM 12940 / JCM 11049 / AX-2)</name>
    <dbReference type="NCBI Taxonomy" id="519442"/>
    <lineage>
        <taxon>Archaea</taxon>
        <taxon>Methanobacteriati</taxon>
        <taxon>Methanobacteriota</taxon>
        <taxon>Stenosarchaea group</taxon>
        <taxon>Halobacteria</taxon>
        <taxon>Halobacteriales</taxon>
        <taxon>Haloarculaceae</taxon>
        <taxon>Halorhabdus</taxon>
    </lineage>
</organism>
<keyword evidence="3" id="KW-1185">Reference proteome</keyword>
<dbReference type="STRING" id="519442.Huta_1229"/>
<accession>C7NMU2</accession>
<dbReference type="KEGG" id="hut:Huta_1229"/>
<dbReference type="EMBL" id="CP001687">
    <property type="protein sequence ID" value="ACV11405.1"/>
    <property type="molecule type" value="Genomic_DNA"/>
</dbReference>